<dbReference type="Proteomes" id="UP000235584">
    <property type="component" value="Chromosome"/>
</dbReference>
<keyword evidence="2" id="KW-1185">Reference proteome</keyword>
<dbReference type="KEGG" id="bsto:C0V70_09675"/>
<sequence>MFSKLTMSLAMTISLMLASNAMAQTTTKKKADPKKATEAKALEAKKAEEARLAEAAKKAEEEKALEAKRAEEAKLAAEKSKEEDQASIWGYLKSHFSASYHGEYYFTRKDLTSSNKEDYDIQDLRIMHNPTIIYRPVKNWKILATSEFKYTDATVLRGTYINRHYRSLVLISRENVLTEKENGIKMDIGVGRRIFDRNHGKAAGYGNSRINTSLSKKFGDNLSTSLLVQYLANDPAKGKITQYTWKHSLELIPSFTFQITDKLSYFFNDDIVINTPWYGDTSKDIDFSHEMNIGVVSYQFNDKNSAYFQFKYLHFSYAPFDKAPDVNDWFEYYIGHTYSFTPKVSLTGEIGSKIFAGSDGRDFFAKNIKYPEFALYFDVAL</sequence>
<dbReference type="EMBL" id="CP025704">
    <property type="protein sequence ID" value="AUN98368.1"/>
    <property type="molecule type" value="Genomic_DNA"/>
</dbReference>
<accession>A0A2K9NS95</accession>
<gene>
    <name evidence="1" type="ORF">C0V70_09675</name>
</gene>
<protein>
    <submittedName>
        <fullName evidence="1">Uncharacterized protein</fullName>
    </submittedName>
</protein>
<organism evidence="1 2">
    <name type="scientific">Bacteriovorax stolpii</name>
    <name type="common">Bdellovibrio stolpii</name>
    <dbReference type="NCBI Taxonomy" id="960"/>
    <lineage>
        <taxon>Bacteria</taxon>
        <taxon>Pseudomonadati</taxon>
        <taxon>Bdellovibrionota</taxon>
        <taxon>Bacteriovoracia</taxon>
        <taxon>Bacteriovoracales</taxon>
        <taxon>Bacteriovoracaceae</taxon>
        <taxon>Bacteriovorax</taxon>
    </lineage>
</organism>
<proteinExistence type="predicted"/>
<name>A0A2K9NS95_BACTC</name>
<evidence type="ECO:0000313" key="1">
    <source>
        <dbReference type="EMBL" id="AUN98368.1"/>
    </source>
</evidence>
<dbReference type="AlphaFoldDB" id="A0A2K9NS95"/>
<evidence type="ECO:0000313" key="2">
    <source>
        <dbReference type="Proteomes" id="UP000235584"/>
    </source>
</evidence>
<dbReference type="RefSeq" id="WP_102243659.1">
    <property type="nucleotide sequence ID" value="NZ_CP025704.1"/>
</dbReference>
<reference evidence="1 2" key="1">
    <citation type="submission" date="2018-01" db="EMBL/GenBank/DDBJ databases">
        <title>Complete genome sequence of Bacteriovorax stolpii DSM12778.</title>
        <authorList>
            <person name="Tang B."/>
            <person name="Chang J."/>
        </authorList>
    </citation>
    <scope>NUCLEOTIDE SEQUENCE [LARGE SCALE GENOMIC DNA]</scope>
    <source>
        <strain evidence="1 2">DSM 12778</strain>
    </source>
</reference>